<evidence type="ECO:0000313" key="1">
    <source>
        <dbReference type="EMBL" id="RXG13050.1"/>
    </source>
</evidence>
<dbReference type="SFLD" id="SFLDS00003">
    <property type="entry name" value="Haloacid_Dehalogenase"/>
    <property type="match status" value="1"/>
</dbReference>
<evidence type="ECO:0008006" key="3">
    <source>
        <dbReference type="Google" id="ProtNLM"/>
    </source>
</evidence>
<proteinExistence type="predicted"/>
<dbReference type="AlphaFoldDB" id="A0A4Q0NR25"/>
<dbReference type="InterPro" id="IPR000150">
    <property type="entry name" value="Cof"/>
</dbReference>
<dbReference type="InterPro" id="IPR006379">
    <property type="entry name" value="HAD-SF_hydro_IIB"/>
</dbReference>
<dbReference type="NCBIfam" id="TIGR01484">
    <property type="entry name" value="HAD-SF-IIB"/>
    <property type="match status" value="1"/>
</dbReference>
<keyword evidence="2" id="KW-1185">Reference proteome</keyword>
<dbReference type="GO" id="GO:0005829">
    <property type="term" value="C:cytosol"/>
    <property type="evidence" value="ECO:0007669"/>
    <property type="project" value="TreeGrafter"/>
</dbReference>
<name>A0A4Q0NR25_9FLAO</name>
<gene>
    <name evidence="1" type="ORF">DSM04_10527</name>
</gene>
<dbReference type="Pfam" id="PF08282">
    <property type="entry name" value="Hydrolase_3"/>
    <property type="match status" value="1"/>
</dbReference>
<dbReference type="GO" id="GO:0000287">
    <property type="term" value="F:magnesium ion binding"/>
    <property type="evidence" value="ECO:0007669"/>
    <property type="project" value="TreeGrafter"/>
</dbReference>
<dbReference type="NCBIfam" id="TIGR00099">
    <property type="entry name" value="Cof-subfamily"/>
    <property type="match status" value="1"/>
</dbReference>
<dbReference type="Gene3D" id="3.30.1240.10">
    <property type="match status" value="1"/>
</dbReference>
<dbReference type="Gene3D" id="3.40.50.1000">
    <property type="entry name" value="HAD superfamily/HAD-like"/>
    <property type="match status" value="1"/>
</dbReference>
<dbReference type="SUPFAM" id="SSF56784">
    <property type="entry name" value="HAD-like"/>
    <property type="match status" value="1"/>
</dbReference>
<sequence>MKDQIKLLCCDIDGTLLNAKRDIAPETADAINKLPADFPVILASSRMPSAMYYLQEKLNRIDSPIISYNGGLVLDTDGTKLRSNTVSLDFLATVIEHQIKYDYNISTYCTDTWRTAHVDYWTLREIRSTRVEPVLTPINEHIAILKEIDEQPHKIMCMGSPRALDSLIDVLQNKHGDEAHFYRSKDVYVEITPKNIDKSTALNELIENKYKLTLDQVIAFGDNFNDTTMIKTVGFGVAVANATQEVKDVADYVSAFTNKEHAVAKTLEEFILN</sequence>
<dbReference type="EMBL" id="QOVI01000005">
    <property type="protein sequence ID" value="RXG13050.1"/>
    <property type="molecule type" value="Genomic_DNA"/>
</dbReference>
<accession>A0A4Q0NR25</accession>
<dbReference type="OrthoDB" id="9814970at2"/>
<dbReference type="PROSITE" id="PS01228">
    <property type="entry name" value="COF_1"/>
    <property type="match status" value="1"/>
</dbReference>
<dbReference type="PANTHER" id="PTHR10000">
    <property type="entry name" value="PHOSPHOSERINE PHOSPHATASE"/>
    <property type="match status" value="1"/>
</dbReference>
<dbReference type="Proteomes" id="UP000289821">
    <property type="component" value="Unassembled WGS sequence"/>
</dbReference>
<dbReference type="InterPro" id="IPR036412">
    <property type="entry name" value="HAD-like_sf"/>
</dbReference>
<dbReference type="PANTHER" id="PTHR10000:SF8">
    <property type="entry name" value="HAD SUPERFAMILY HYDROLASE-LIKE, TYPE 3"/>
    <property type="match status" value="1"/>
</dbReference>
<reference evidence="1 2" key="1">
    <citation type="submission" date="2018-07" db="EMBL/GenBank/DDBJ databases">
        <title>Leeuwenhoekiella genomics.</title>
        <authorList>
            <person name="Tahon G."/>
            <person name="Willems A."/>
        </authorList>
    </citation>
    <scope>NUCLEOTIDE SEQUENCE [LARGE SCALE GENOMIC DNA]</scope>
    <source>
        <strain evidence="1 2">R-50232</strain>
    </source>
</reference>
<protein>
    <recommendedName>
        <fullName evidence="3">Cof subfamily protein (Haloacid dehalogenase superfamily)/HAD superfamily hydrolase (TIGR01484 family)</fullName>
    </recommendedName>
</protein>
<dbReference type="GO" id="GO:0016791">
    <property type="term" value="F:phosphatase activity"/>
    <property type="evidence" value="ECO:0007669"/>
    <property type="project" value="UniProtKB-ARBA"/>
</dbReference>
<dbReference type="SFLD" id="SFLDG01140">
    <property type="entry name" value="C2.B:_Phosphomannomutase_and_P"/>
    <property type="match status" value="1"/>
</dbReference>
<organism evidence="1 2">
    <name type="scientific">Leeuwenhoekiella aestuarii</name>
    <dbReference type="NCBI Taxonomy" id="2249426"/>
    <lineage>
        <taxon>Bacteria</taxon>
        <taxon>Pseudomonadati</taxon>
        <taxon>Bacteroidota</taxon>
        <taxon>Flavobacteriia</taxon>
        <taxon>Flavobacteriales</taxon>
        <taxon>Flavobacteriaceae</taxon>
        <taxon>Leeuwenhoekiella</taxon>
    </lineage>
</organism>
<dbReference type="CDD" id="cd07516">
    <property type="entry name" value="HAD_Pase"/>
    <property type="match status" value="1"/>
</dbReference>
<comment type="caution">
    <text evidence="1">The sequence shown here is derived from an EMBL/GenBank/DDBJ whole genome shotgun (WGS) entry which is preliminary data.</text>
</comment>
<dbReference type="RefSeq" id="WP_128761842.1">
    <property type="nucleotide sequence ID" value="NZ_QOVI01000005.1"/>
</dbReference>
<dbReference type="InterPro" id="IPR023214">
    <property type="entry name" value="HAD_sf"/>
</dbReference>
<evidence type="ECO:0000313" key="2">
    <source>
        <dbReference type="Proteomes" id="UP000289821"/>
    </source>
</evidence>